<dbReference type="InterPro" id="IPR012675">
    <property type="entry name" value="Beta-grasp_dom_sf"/>
</dbReference>
<dbReference type="PRINTS" id="PR00355">
    <property type="entry name" value="ADRENODOXIN"/>
</dbReference>
<dbReference type="Gene3D" id="3.10.20.30">
    <property type="match status" value="1"/>
</dbReference>
<dbReference type="PANTHER" id="PTHR23426:SF65">
    <property type="entry name" value="FERREDOXIN-2, MITOCHONDRIAL"/>
    <property type="match status" value="1"/>
</dbReference>
<reference evidence="6 7" key="1">
    <citation type="submission" date="2020-12" db="EMBL/GenBank/DDBJ databases">
        <authorList>
            <person name="Shan Y."/>
        </authorList>
    </citation>
    <scope>NUCLEOTIDE SEQUENCE [LARGE SCALE GENOMIC DNA]</scope>
    <source>
        <strain evidence="7">csc3.9</strain>
    </source>
</reference>
<dbReference type="AlphaFoldDB" id="A0A7T4USM0"/>
<dbReference type="GO" id="GO:0046872">
    <property type="term" value="F:metal ion binding"/>
    <property type="evidence" value="ECO:0007669"/>
    <property type="project" value="UniProtKB-KW"/>
</dbReference>
<dbReference type="GO" id="GO:0051537">
    <property type="term" value="F:2 iron, 2 sulfur cluster binding"/>
    <property type="evidence" value="ECO:0007669"/>
    <property type="project" value="UniProtKB-KW"/>
</dbReference>
<proteinExistence type="predicted"/>
<name>A0A7T4USM0_9GAMM</name>
<keyword evidence="3" id="KW-0408">Iron</keyword>
<evidence type="ECO:0000256" key="2">
    <source>
        <dbReference type="ARBA" id="ARBA00022723"/>
    </source>
</evidence>
<dbReference type="GO" id="GO:0009055">
    <property type="term" value="F:electron transfer activity"/>
    <property type="evidence" value="ECO:0007669"/>
    <property type="project" value="TreeGrafter"/>
</dbReference>
<gene>
    <name evidence="6" type="ORF">I6N98_06780</name>
</gene>
<dbReference type="SUPFAM" id="SSF54292">
    <property type="entry name" value="2Fe-2S ferredoxin-like"/>
    <property type="match status" value="1"/>
</dbReference>
<comment type="cofactor">
    <cofactor evidence="5">
        <name>[2Fe-2S] cluster</name>
        <dbReference type="ChEBI" id="CHEBI:190135"/>
    </cofactor>
</comment>
<dbReference type="Proteomes" id="UP000596063">
    <property type="component" value="Chromosome"/>
</dbReference>
<dbReference type="RefSeq" id="WP_198571034.1">
    <property type="nucleotide sequence ID" value="NZ_CP066167.1"/>
</dbReference>
<dbReference type="KEGG" id="snan:I6N98_06780"/>
<evidence type="ECO:0000256" key="4">
    <source>
        <dbReference type="ARBA" id="ARBA00023014"/>
    </source>
</evidence>
<evidence type="ECO:0000313" key="6">
    <source>
        <dbReference type="EMBL" id="QQD19550.1"/>
    </source>
</evidence>
<keyword evidence="2" id="KW-0479">Metal-binding</keyword>
<dbReference type="InterPro" id="IPR001055">
    <property type="entry name" value="Adrenodoxin-like"/>
</dbReference>
<keyword evidence="7" id="KW-1185">Reference proteome</keyword>
<protein>
    <recommendedName>
        <fullName evidence="8">Ferredoxin</fullName>
    </recommendedName>
</protein>
<keyword evidence="1" id="KW-0001">2Fe-2S</keyword>
<dbReference type="GO" id="GO:0140647">
    <property type="term" value="P:P450-containing electron transport chain"/>
    <property type="evidence" value="ECO:0007669"/>
    <property type="project" value="InterPro"/>
</dbReference>
<evidence type="ECO:0000256" key="5">
    <source>
        <dbReference type="ARBA" id="ARBA00034078"/>
    </source>
</evidence>
<accession>A0A7T4USM0</accession>
<dbReference type="EMBL" id="CP066167">
    <property type="protein sequence ID" value="QQD19550.1"/>
    <property type="molecule type" value="Genomic_DNA"/>
</dbReference>
<evidence type="ECO:0000313" key="7">
    <source>
        <dbReference type="Proteomes" id="UP000596063"/>
    </source>
</evidence>
<keyword evidence="4" id="KW-0411">Iron-sulfur</keyword>
<evidence type="ECO:0000256" key="1">
    <source>
        <dbReference type="ARBA" id="ARBA00022714"/>
    </source>
</evidence>
<sequence>MSALSKQNASIAVELTDREGATSQYQVGSLRELFDELCGELKIDGLCGGCCSCATCHVLVDGDDQHKLYPMEDDEREVLEGLLYSQSSSRLLCQCREREEGRSLSITLAPEE</sequence>
<evidence type="ECO:0000256" key="3">
    <source>
        <dbReference type="ARBA" id="ARBA00023004"/>
    </source>
</evidence>
<organism evidence="6 7">
    <name type="scientific">Spongiibacter nanhainus</name>
    <dbReference type="NCBI Taxonomy" id="2794344"/>
    <lineage>
        <taxon>Bacteria</taxon>
        <taxon>Pseudomonadati</taxon>
        <taxon>Pseudomonadota</taxon>
        <taxon>Gammaproteobacteria</taxon>
        <taxon>Cellvibrionales</taxon>
        <taxon>Spongiibacteraceae</taxon>
        <taxon>Spongiibacter</taxon>
    </lineage>
</organism>
<evidence type="ECO:0008006" key="8">
    <source>
        <dbReference type="Google" id="ProtNLM"/>
    </source>
</evidence>
<dbReference type="PANTHER" id="PTHR23426">
    <property type="entry name" value="FERREDOXIN/ADRENODOXIN"/>
    <property type="match status" value="1"/>
</dbReference>
<dbReference type="InterPro" id="IPR036010">
    <property type="entry name" value="2Fe-2S_ferredoxin-like_sf"/>
</dbReference>